<dbReference type="Proteomes" id="UP000796880">
    <property type="component" value="Unassembled WGS sequence"/>
</dbReference>
<dbReference type="OrthoDB" id="1938131at2759"/>
<evidence type="ECO:0000313" key="2">
    <source>
        <dbReference type="Proteomes" id="UP000796880"/>
    </source>
</evidence>
<gene>
    <name evidence="1" type="ORF">FNV43_RR02222</name>
</gene>
<dbReference type="EMBL" id="VOIH02000001">
    <property type="protein sequence ID" value="KAF3457564.1"/>
    <property type="molecule type" value="Genomic_DNA"/>
</dbReference>
<comment type="caution">
    <text evidence="1">The sequence shown here is derived from an EMBL/GenBank/DDBJ whole genome shotgun (WGS) entry which is preliminary data.</text>
</comment>
<keyword evidence="2" id="KW-1185">Reference proteome</keyword>
<accession>A0A8K0MTK1</accession>
<protein>
    <submittedName>
        <fullName evidence="1">Uncharacterized protein</fullName>
    </submittedName>
</protein>
<reference evidence="1" key="1">
    <citation type="submission" date="2020-03" db="EMBL/GenBank/DDBJ databases">
        <title>A high-quality chromosome-level genome assembly of a woody plant with both climbing and erect habits, Rhamnella rubrinervis.</title>
        <authorList>
            <person name="Lu Z."/>
            <person name="Yang Y."/>
            <person name="Zhu X."/>
            <person name="Sun Y."/>
        </authorList>
    </citation>
    <scope>NUCLEOTIDE SEQUENCE</scope>
    <source>
        <strain evidence="1">BYM</strain>
        <tissue evidence="1">Leaf</tissue>
    </source>
</reference>
<evidence type="ECO:0000313" key="1">
    <source>
        <dbReference type="EMBL" id="KAF3457564.1"/>
    </source>
</evidence>
<proteinExistence type="predicted"/>
<sequence>MAMEPSDERVSPRLKITGFVVRNRKAFISSCPYAIWDCLGVALGSISYFNSMVLCLRGYGVSLSFSLQSGVIVSALSAIWEANVIQSTTQTPLVNTDGRCDGCPGRVVAVDTSLRFGWDHLWLECDSHVVNLLFRREEVVQVVYKADGSIALVIFPIRLGFHIFEGKSWRMLFRDRFFTADGGGS</sequence>
<organism evidence="1 2">
    <name type="scientific">Rhamnella rubrinervis</name>
    <dbReference type="NCBI Taxonomy" id="2594499"/>
    <lineage>
        <taxon>Eukaryota</taxon>
        <taxon>Viridiplantae</taxon>
        <taxon>Streptophyta</taxon>
        <taxon>Embryophyta</taxon>
        <taxon>Tracheophyta</taxon>
        <taxon>Spermatophyta</taxon>
        <taxon>Magnoliopsida</taxon>
        <taxon>eudicotyledons</taxon>
        <taxon>Gunneridae</taxon>
        <taxon>Pentapetalae</taxon>
        <taxon>rosids</taxon>
        <taxon>fabids</taxon>
        <taxon>Rosales</taxon>
        <taxon>Rhamnaceae</taxon>
        <taxon>rhamnoid group</taxon>
        <taxon>Rhamneae</taxon>
        <taxon>Rhamnella</taxon>
    </lineage>
</organism>
<name>A0A8K0MTK1_9ROSA</name>
<dbReference type="AlphaFoldDB" id="A0A8K0MTK1"/>